<evidence type="ECO:0000313" key="3">
    <source>
        <dbReference type="Proteomes" id="UP000485058"/>
    </source>
</evidence>
<evidence type="ECO:0000256" key="1">
    <source>
        <dbReference type="SAM" id="MobiDB-lite"/>
    </source>
</evidence>
<gene>
    <name evidence="2" type="ORF">HaLaN_27291</name>
</gene>
<evidence type="ECO:0000313" key="2">
    <source>
        <dbReference type="EMBL" id="GFH28749.1"/>
    </source>
</evidence>
<organism evidence="2 3">
    <name type="scientific">Haematococcus lacustris</name>
    <name type="common">Green alga</name>
    <name type="synonym">Haematococcus pluvialis</name>
    <dbReference type="NCBI Taxonomy" id="44745"/>
    <lineage>
        <taxon>Eukaryota</taxon>
        <taxon>Viridiplantae</taxon>
        <taxon>Chlorophyta</taxon>
        <taxon>core chlorophytes</taxon>
        <taxon>Chlorophyceae</taxon>
        <taxon>CS clade</taxon>
        <taxon>Chlamydomonadales</taxon>
        <taxon>Haematococcaceae</taxon>
        <taxon>Haematococcus</taxon>
    </lineage>
</organism>
<keyword evidence="3" id="KW-1185">Reference proteome</keyword>
<accession>A0A6A0A7V5</accession>
<feature type="region of interest" description="Disordered" evidence="1">
    <location>
        <begin position="1"/>
        <end position="28"/>
    </location>
</feature>
<feature type="compositionally biased region" description="Polar residues" evidence="1">
    <location>
        <begin position="7"/>
        <end position="17"/>
    </location>
</feature>
<name>A0A6A0A7V5_HAELA</name>
<dbReference type="Proteomes" id="UP000485058">
    <property type="component" value="Unassembled WGS sequence"/>
</dbReference>
<dbReference type="AlphaFoldDB" id="A0A6A0A7V5"/>
<reference evidence="2 3" key="1">
    <citation type="submission" date="2020-02" db="EMBL/GenBank/DDBJ databases">
        <title>Draft genome sequence of Haematococcus lacustris strain NIES-144.</title>
        <authorList>
            <person name="Morimoto D."/>
            <person name="Nakagawa S."/>
            <person name="Yoshida T."/>
            <person name="Sawayama S."/>
        </authorList>
    </citation>
    <scope>NUCLEOTIDE SEQUENCE [LARGE SCALE GENOMIC DNA]</scope>
    <source>
        <strain evidence="2 3">NIES-144</strain>
    </source>
</reference>
<dbReference type="EMBL" id="BLLF01004019">
    <property type="protein sequence ID" value="GFH28749.1"/>
    <property type="molecule type" value="Genomic_DNA"/>
</dbReference>
<proteinExistence type="predicted"/>
<comment type="caution">
    <text evidence="2">The sequence shown here is derived from an EMBL/GenBank/DDBJ whole genome shotgun (WGS) entry which is preliminary data.</text>
</comment>
<sequence>MEPPTPRSNVQAEQQQEGPAVKALQCEQ</sequence>
<feature type="non-terminal residue" evidence="2">
    <location>
        <position position="1"/>
    </location>
</feature>
<protein>
    <submittedName>
        <fullName evidence="2">Uncharacterized protein</fullName>
    </submittedName>
</protein>